<keyword evidence="4" id="KW-0813">Transport</keyword>
<evidence type="ECO:0000256" key="1">
    <source>
        <dbReference type="ARBA" id="ARBA00004123"/>
    </source>
</evidence>
<dbReference type="GO" id="GO:0005737">
    <property type="term" value="C:cytoplasm"/>
    <property type="evidence" value="ECO:0007669"/>
    <property type="project" value="UniProtKB-SubCell"/>
</dbReference>
<proteinExistence type="inferred from homology"/>
<name>D7FYJ8_ECTSI</name>
<evidence type="ECO:0000256" key="2">
    <source>
        <dbReference type="ARBA" id="ARBA00004496"/>
    </source>
</evidence>
<evidence type="ECO:0000313" key="11">
    <source>
        <dbReference type="Proteomes" id="UP000002630"/>
    </source>
</evidence>
<dbReference type="PANTHER" id="PTHR21452:SF4">
    <property type="entry name" value="EXPORTIN-6"/>
    <property type="match status" value="1"/>
</dbReference>
<gene>
    <name evidence="10" type="ORF">Esi_0346_0004</name>
</gene>
<feature type="region of interest" description="Disordered" evidence="8">
    <location>
        <begin position="23"/>
        <end position="42"/>
    </location>
</feature>
<evidence type="ECO:0000256" key="9">
    <source>
        <dbReference type="SAM" id="SignalP"/>
    </source>
</evidence>
<dbReference type="PANTHER" id="PTHR21452">
    <property type="entry name" value="EXPORTIN-6"/>
    <property type="match status" value="1"/>
</dbReference>
<comment type="similarity">
    <text evidence="3">Belongs to the exportin family.</text>
</comment>
<evidence type="ECO:0000256" key="4">
    <source>
        <dbReference type="ARBA" id="ARBA00022448"/>
    </source>
</evidence>
<dbReference type="AlphaFoldDB" id="D7FYJ8"/>
<evidence type="ECO:0000256" key="7">
    <source>
        <dbReference type="ARBA" id="ARBA00023242"/>
    </source>
</evidence>
<dbReference type="GO" id="GO:0005634">
    <property type="term" value="C:nucleus"/>
    <property type="evidence" value="ECO:0007669"/>
    <property type="project" value="UniProtKB-SubCell"/>
</dbReference>
<evidence type="ECO:0000256" key="6">
    <source>
        <dbReference type="ARBA" id="ARBA00022927"/>
    </source>
</evidence>
<dbReference type="OrthoDB" id="10501908at2759"/>
<sequence length="172" mass="18522">MATHFSGLMTVFRLLLSLPTPPASSPLPGDTTGGSGGGGHSVPPDLVRRGLSVLEASHRTGGLFRFPPFAATWLQPLLTDALRGLAEGAHPLTQEEVHRLVFDLAEVDHRAFATEFLPHFLGTHYSWLGAEQKEALLAPWRAGTHLDVPTFSSFLEALVSDLSFFRAQANAA</sequence>
<evidence type="ECO:0000256" key="3">
    <source>
        <dbReference type="ARBA" id="ARBA00009466"/>
    </source>
</evidence>
<dbReference type="EMBL" id="FN648538">
    <property type="protein sequence ID" value="CBJ32540.1"/>
    <property type="molecule type" value="Genomic_DNA"/>
</dbReference>
<reference evidence="10 11" key="1">
    <citation type="journal article" date="2010" name="Nature">
        <title>The Ectocarpus genome and the independent evolution of multicellularity in brown algae.</title>
        <authorList>
            <person name="Cock J.M."/>
            <person name="Sterck L."/>
            <person name="Rouze P."/>
            <person name="Scornet D."/>
            <person name="Allen A.E."/>
            <person name="Amoutzias G."/>
            <person name="Anthouard V."/>
            <person name="Artiguenave F."/>
            <person name="Aury J.M."/>
            <person name="Badger J.H."/>
            <person name="Beszteri B."/>
            <person name="Billiau K."/>
            <person name="Bonnet E."/>
            <person name="Bothwell J.H."/>
            <person name="Bowler C."/>
            <person name="Boyen C."/>
            <person name="Brownlee C."/>
            <person name="Carrano C.J."/>
            <person name="Charrier B."/>
            <person name="Cho G.Y."/>
            <person name="Coelho S.M."/>
            <person name="Collen J."/>
            <person name="Corre E."/>
            <person name="Da Silva C."/>
            <person name="Delage L."/>
            <person name="Delaroque N."/>
            <person name="Dittami S.M."/>
            <person name="Doulbeau S."/>
            <person name="Elias M."/>
            <person name="Farnham G."/>
            <person name="Gachon C.M."/>
            <person name="Gschloessl B."/>
            <person name="Heesch S."/>
            <person name="Jabbari K."/>
            <person name="Jubin C."/>
            <person name="Kawai H."/>
            <person name="Kimura K."/>
            <person name="Kloareg B."/>
            <person name="Kupper F.C."/>
            <person name="Lang D."/>
            <person name="Le Bail A."/>
            <person name="Leblanc C."/>
            <person name="Lerouge P."/>
            <person name="Lohr M."/>
            <person name="Lopez P.J."/>
            <person name="Martens C."/>
            <person name="Maumus F."/>
            <person name="Michel G."/>
            <person name="Miranda-Saavedra D."/>
            <person name="Morales J."/>
            <person name="Moreau H."/>
            <person name="Motomura T."/>
            <person name="Nagasato C."/>
            <person name="Napoli C.A."/>
            <person name="Nelson D.R."/>
            <person name="Nyvall-Collen P."/>
            <person name="Peters A.F."/>
            <person name="Pommier C."/>
            <person name="Potin P."/>
            <person name="Poulain J."/>
            <person name="Quesneville H."/>
            <person name="Read B."/>
            <person name="Rensing S.A."/>
            <person name="Ritter A."/>
            <person name="Rousvoal S."/>
            <person name="Samanta M."/>
            <person name="Samson G."/>
            <person name="Schroeder D.C."/>
            <person name="Segurens B."/>
            <person name="Strittmatter M."/>
            <person name="Tonon T."/>
            <person name="Tregear J.W."/>
            <person name="Valentin K."/>
            <person name="von Dassow P."/>
            <person name="Yamagishi T."/>
            <person name="Van de Peer Y."/>
            <person name="Wincker P."/>
        </authorList>
    </citation>
    <scope>NUCLEOTIDE SEQUENCE [LARGE SCALE GENOMIC DNA]</scope>
    <source>
        <strain evidence="11">Ec32 / CCAP1310/4</strain>
    </source>
</reference>
<dbReference type="STRING" id="2880.D7FYJ8"/>
<dbReference type="InParanoid" id="D7FYJ8"/>
<evidence type="ECO:0000313" key="10">
    <source>
        <dbReference type="EMBL" id="CBJ32540.1"/>
    </source>
</evidence>
<keyword evidence="7" id="KW-0539">Nucleus</keyword>
<feature type="compositionally biased region" description="Gly residues" evidence="8">
    <location>
        <begin position="31"/>
        <end position="40"/>
    </location>
</feature>
<dbReference type="Proteomes" id="UP000002630">
    <property type="component" value="Linkage Group LG15"/>
</dbReference>
<accession>D7FYJ8</accession>
<dbReference type="GO" id="GO:0006611">
    <property type="term" value="P:protein export from nucleus"/>
    <property type="evidence" value="ECO:0007669"/>
    <property type="project" value="InterPro"/>
</dbReference>
<feature type="chain" id="PRO_5003096050" evidence="9">
    <location>
        <begin position="18"/>
        <end position="172"/>
    </location>
</feature>
<protein>
    <submittedName>
        <fullName evidence="10">Uncharacterized protein</fullName>
    </submittedName>
</protein>
<keyword evidence="6" id="KW-0653">Protein transport</keyword>
<dbReference type="EMBL" id="FN649740">
    <property type="protein sequence ID" value="CBJ32540.1"/>
    <property type="molecule type" value="Genomic_DNA"/>
</dbReference>
<dbReference type="InterPro" id="IPR040016">
    <property type="entry name" value="XPO6"/>
</dbReference>
<keyword evidence="9" id="KW-0732">Signal</keyword>
<evidence type="ECO:0000256" key="5">
    <source>
        <dbReference type="ARBA" id="ARBA00022490"/>
    </source>
</evidence>
<keyword evidence="5" id="KW-0963">Cytoplasm</keyword>
<keyword evidence="11" id="KW-1185">Reference proteome</keyword>
<feature type="signal peptide" evidence="9">
    <location>
        <begin position="1"/>
        <end position="17"/>
    </location>
</feature>
<dbReference type="GO" id="GO:0005049">
    <property type="term" value="F:nuclear export signal receptor activity"/>
    <property type="evidence" value="ECO:0007669"/>
    <property type="project" value="InterPro"/>
</dbReference>
<evidence type="ECO:0000256" key="8">
    <source>
        <dbReference type="SAM" id="MobiDB-lite"/>
    </source>
</evidence>
<comment type="subcellular location">
    <subcellularLocation>
        <location evidence="2">Cytoplasm</location>
    </subcellularLocation>
    <subcellularLocation>
        <location evidence="1">Nucleus</location>
    </subcellularLocation>
</comment>
<organism evidence="10 11">
    <name type="scientific">Ectocarpus siliculosus</name>
    <name type="common">Brown alga</name>
    <name type="synonym">Conferva siliculosa</name>
    <dbReference type="NCBI Taxonomy" id="2880"/>
    <lineage>
        <taxon>Eukaryota</taxon>
        <taxon>Sar</taxon>
        <taxon>Stramenopiles</taxon>
        <taxon>Ochrophyta</taxon>
        <taxon>PX clade</taxon>
        <taxon>Phaeophyceae</taxon>
        <taxon>Ectocarpales</taxon>
        <taxon>Ectocarpaceae</taxon>
        <taxon>Ectocarpus</taxon>
    </lineage>
</organism>